<evidence type="ECO:0000313" key="14">
    <source>
        <dbReference type="Proteomes" id="UP000315343"/>
    </source>
</evidence>
<keyword evidence="5 10" id="KW-1133">Transmembrane helix</keyword>
<keyword evidence="6 10" id="KW-0472">Membrane</keyword>
<organism evidence="13 14">
    <name type="scientific">Sedimentibacter saalensis</name>
    <dbReference type="NCBI Taxonomy" id="130788"/>
    <lineage>
        <taxon>Bacteria</taxon>
        <taxon>Bacillati</taxon>
        <taxon>Bacillota</taxon>
        <taxon>Tissierellia</taxon>
        <taxon>Sedimentibacter</taxon>
    </lineage>
</organism>
<feature type="transmembrane region" description="Helical" evidence="10">
    <location>
        <begin position="290"/>
        <end position="314"/>
    </location>
</feature>
<evidence type="ECO:0000256" key="1">
    <source>
        <dbReference type="ARBA" id="ARBA00004651"/>
    </source>
</evidence>
<feature type="domain" description="Methyl-accepting transducer" evidence="11">
    <location>
        <begin position="381"/>
        <end position="638"/>
    </location>
</feature>
<keyword evidence="3" id="KW-0145">Chemotaxis</keyword>
<comment type="similarity">
    <text evidence="8">Belongs to the methyl-accepting chemotaxis (MCP) protein family.</text>
</comment>
<evidence type="ECO:0000256" key="2">
    <source>
        <dbReference type="ARBA" id="ARBA00022475"/>
    </source>
</evidence>
<evidence type="ECO:0000256" key="9">
    <source>
        <dbReference type="PROSITE-ProRule" id="PRU00284"/>
    </source>
</evidence>
<comment type="caution">
    <text evidence="13">The sequence shown here is derived from an EMBL/GenBank/DDBJ whole genome shotgun (WGS) entry which is preliminary data.</text>
</comment>
<keyword evidence="7 9" id="KW-0807">Transducer</keyword>
<name>A0A562JEQ0_9FIRM</name>
<dbReference type="Gene3D" id="3.30.450.20">
    <property type="entry name" value="PAS domain"/>
    <property type="match status" value="1"/>
</dbReference>
<evidence type="ECO:0000256" key="10">
    <source>
        <dbReference type="SAM" id="Phobius"/>
    </source>
</evidence>
<accession>A0A562JEQ0</accession>
<protein>
    <submittedName>
        <fullName evidence="13">Methyl-accepting chemotaxis sensory transducer with Cache sensor</fullName>
    </submittedName>
</protein>
<dbReference type="InterPro" id="IPR003660">
    <property type="entry name" value="HAMP_dom"/>
</dbReference>
<dbReference type="Proteomes" id="UP000315343">
    <property type="component" value="Unassembled WGS sequence"/>
</dbReference>
<comment type="subcellular location">
    <subcellularLocation>
        <location evidence="1">Cell membrane</location>
        <topology evidence="1">Multi-pass membrane protein</topology>
    </subcellularLocation>
</comment>
<keyword evidence="4 10" id="KW-0812">Transmembrane</keyword>
<evidence type="ECO:0000256" key="6">
    <source>
        <dbReference type="ARBA" id="ARBA00023136"/>
    </source>
</evidence>
<evidence type="ECO:0000256" key="4">
    <source>
        <dbReference type="ARBA" id="ARBA00022692"/>
    </source>
</evidence>
<reference evidence="13 14" key="1">
    <citation type="submission" date="2019-07" db="EMBL/GenBank/DDBJ databases">
        <title>Genomic Encyclopedia of Type Strains, Phase I: the one thousand microbial genomes (KMG-I) project.</title>
        <authorList>
            <person name="Kyrpides N."/>
        </authorList>
    </citation>
    <scope>NUCLEOTIDE SEQUENCE [LARGE SCALE GENOMIC DNA]</scope>
    <source>
        <strain evidence="13 14">DSM 13558</strain>
    </source>
</reference>
<dbReference type="GO" id="GO:0005886">
    <property type="term" value="C:plasma membrane"/>
    <property type="evidence" value="ECO:0007669"/>
    <property type="project" value="UniProtKB-SubCell"/>
</dbReference>
<dbReference type="PANTHER" id="PTHR32089:SF112">
    <property type="entry name" value="LYSOZYME-LIKE PROTEIN-RELATED"/>
    <property type="match status" value="1"/>
</dbReference>
<dbReference type="PROSITE" id="PS50885">
    <property type="entry name" value="HAMP"/>
    <property type="match status" value="1"/>
</dbReference>
<dbReference type="OrthoDB" id="9814363at2"/>
<dbReference type="SUPFAM" id="SSF58104">
    <property type="entry name" value="Methyl-accepting chemotaxis protein (MCP) signaling domain"/>
    <property type="match status" value="1"/>
</dbReference>
<dbReference type="Pfam" id="PF02743">
    <property type="entry name" value="dCache_1"/>
    <property type="match status" value="1"/>
</dbReference>
<evidence type="ECO:0000256" key="3">
    <source>
        <dbReference type="ARBA" id="ARBA00022500"/>
    </source>
</evidence>
<keyword evidence="2" id="KW-1003">Cell membrane</keyword>
<keyword evidence="14" id="KW-1185">Reference proteome</keyword>
<evidence type="ECO:0000256" key="7">
    <source>
        <dbReference type="ARBA" id="ARBA00023224"/>
    </source>
</evidence>
<dbReference type="PROSITE" id="PS50111">
    <property type="entry name" value="CHEMOTAXIS_TRANSDUC_2"/>
    <property type="match status" value="1"/>
</dbReference>
<evidence type="ECO:0000256" key="5">
    <source>
        <dbReference type="ARBA" id="ARBA00022989"/>
    </source>
</evidence>
<dbReference type="CDD" id="cd12912">
    <property type="entry name" value="PDC2_MCP_like"/>
    <property type="match status" value="1"/>
</dbReference>
<dbReference type="GO" id="GO:0007165">
    <property type="term" value="P:signal transduction"/>
    <property type="evidence" value="ECO:0007669"/>
    <property type="project" value="UniProtKB-KW"/>
</dbReference>
<dbReference type="GO" id="GO:0006935">
    <property type="term" value="P:chemotaxis"/>
    <property type="evidence" value="ECO:0007669"/>
    <property type="project" value="UniProtKB-KW"/>
</dbReference>
<evidence type="ECO:0000259" key="11">
    <source>
        <dbReference type="PROSITE" id="PS50111"/>
    </source>
</evidence>
<dbReference type="SMART" id="SM00283">
    <property type="entry name" value="MA"/>
    <property type="match status" value="1"/>
</dbReference>
<gene>
    <name evidence="13" type="ORF">LY60_01382</name>
</gene>
<dbReference type="CDD" id="cd12914">
    <property type="entry name" value="PDC1_DGC_like"/>
    <property type="match status" value="1"/>
</dbReference>
<dbReference type="Gene3D" id="1.10.287.950">
    <property type="entry name" value="Methyl-accepting chemotaxis protein"/>
    <property type="match status" value="1"/>
</dbReference>
<dbReference type="AlphaFoldDB" id="A0A562JEQ0"/>
<dbReference type="Pfam" id="PF00015">
    <property type="entry name" value="MCPsignal"/>
    <property type="match status" value="1"/>
</dbReference>
<dbReference type="PANTHER" id="PTHR32089">
    <property type="entry name" value="METHYL-ACCEPTING CHEMOTAXIS PROTEIN MCPB"/>
    <property type="match status" value="1"/>
</dbReference>
<dbReference type="InterPro" id="IPR029151">
    <property type="entry name" value="Sensor-like_sf"/>
</dbReference>
<dbReference type="RefSeq" id="WP_145081697.1">
    <property type="nucleotide sequence ID" value="NZ_JAYFNS010000042.1"/>
</dbReference>
<dbReference type="InterPro" id="IPR033479">
    <property type="entry name" value="dCache_1"/>
</dbReference>
<sequence>MKKIKLRGIKSTLVLCFSTLILVSSIVLGYTSVQKSSDVVTSEAEKSLTSLTSEATKFTQSRIELQMRSLEMISFMQGINSMDWNKQQSILIEQLKNTSFMDIAVVKPDGNAYYSDGTISQLGDREYVVKALNGEKNVSDVIISRVTNSAVLMYAVPITRDGKIVGALIGRRDGNALSEITDNVGFGESGYGYIINDIGTVVAHPDRDKVMNQFNPIEEAKSDESLKSLSEMFVKAIKERTGVSSYVFNDKNLYGAYSPIQGTNWIFVITADKGEVLSAIPELVNSIVRILIITLAASIFFAVIIGSTIANPIVKVIGYSKRIADLDITEDVSKRYLKKKDEIGDLAGAMQSIIDNLRSIIKEVANTSEQLLASSEELTAASQQSATAAEQISQTVEEIAKGAADQAQSTEQGSSKAFALGEIIENNQLHMKNMNAGSNKVAEVVEDGLKVIDNLYKITEESNVATNDIKEVIMKTNDSSVKIGQASSVIATIAQQTNLLALNAAIEAARAGNAGRGFAVVAEEIKNLAQQSASSTKEIDEIVYELQSNTENAVRTMEKVTAISAEQTNSVIDSRDKYQVISESMKETVYTVKQLNDAGAEMEGMKNQILITMENLSAIAEENSAATQEATASIEEQAASASEIAGSSEGLSFIAQNLQDIITKFKI</sequence>
<feature type="domain" description="HAMP" evidence="12">
    <location>
        <begin position="307"/>
        <end position="362"/>
    </location>
</feature>
<dbReference type="SMART" id="SM00304">
    <property type="entry name" value="HAMP"/>
    <property type="match status" value="1"/>
</dbReference>
<proteinExistence type="inferred from homology"/>
<evidence type="ECO:0000256" key="8">
    <source>
        <dbReference type="ARBA" id="ARBA00029447"/>
    </source>
</evidence>
<dbReference type="InterPro" id="IPR004089">
    <property type="entry name" value="MCPsignal_dom"/>
</dbReference>
<dbReference type="EMBL" id="VLKH01000003">
    <property type="protein sequence ID" value="TWH81628.1"/>
    <property type="molecule type" value="Genomic_DNA"/>
</dbReference>
<evidence type="ECO:0000313" key="13">
    <source>
        <dbReference type="EMBL" id="TWH81628.1"/>
    </source>
</evidence>
<dbReference type="SUPFAM" id="SSF103190">
    <property type="entry name" value="Sensory domain-like"/>
    <property type="match status" value="1"/>
</dbReference>
<evidence type="ECO:0000259" key="12">
    <source>
        <dbReference type="PROSITE" id="PS50885"/>
    </source>
</evidence>